<dbReference type="InterPro" id="IPR013324">
    <property type="entry name" value="RNA_pol_sigma_r3/r4-like"/>
</dbReference>
<comment type="similarity">
    <text evidence="1">Belongs to the sigma-70 factor family. ECF subfamily.</text>
</comment>
<dbReference type="SUPFAM" id="SSF88946">
    <property type="entry name" value="Sigma2 domain of RNA polymerase sigma factors"/>
    <property type="match status" value="1"/>
</dbReference>
<dbReference type="InterPro" id="IPR014284">
    <property type="entry name" value="RNA_pol_sigma-70_dom"/>
</dbReference>
<protein>
    <submittedName>
        <fullName evidence="7">RNA polymerase sigma factor CnrH</fullName>
    </submittedName>
</protein>
<dbReference type="Proteomes" id="UP000316476">
    <property type="component" value="Unassembled WGS sequence"/>
</dbReference>
<dbReference type="InterPro" id="IPR007627">
    <property type="entry name" value="RNA_pol_sigma70_r2"/>
</dbReference>
<dbReference type="AlphaFoldDB" id="A0A5C6FWV9"/>
<evidence type="ECO:0000313" key="7">
    <source>
        <dbReference type="EMBL" id="TWU67642.1"/>
    </source>
</evidence>
<dbReference type="InterPro" id="IPR013325">
    <property type="entry name" value="RNA_pol_sigma_r2"/>
</dbReference>
<evidence type="ECO:0000256" key="3">
    <source>
        <dbReference type="ARBA" id="ARBA00023082"/>
    </source>
</evidence>
<dbReference type="GO" id="GO:0006352">
    <property type="term" value="P:DNA-templated transcription initiation"/>
    <property type="evidence" value="ECO:0007669"/>
    <property type="project" value="InterPro"/>
</dbReference>
<name>A0A5C6FWV9_9PLAN</name>
<organism evidence="7 8">
    <name type="scientific">Crateriforma conspicua</name>
    <dbReference type="NCBI Taxonomy" id="2527996"/>
    <lineage>
        <taxon>Bacteria</taxon>
        <taxon>Pseudomonadati</taxon>
        <taxon>Planctomycetota</taxon>
        <taxon>Planctomycetia</taxon>
        <taxon>Planctomycetales</taxon>
        <taxon>Planctomycetaceae</taxon>
        <taxon>Crateriforma</taxon>
    </lineage>
</organism>
<dbReference type="Pfam" id="PF04542">
    <property type="entry name" value="Sigma70_r2"/>
    <property type="match status" value="1"/>
</dbReference>
<accession>A0A5C6FWV9</accession>
<evidence type="ECO:0000313" key="8">
    <source>
        <dbReference type="Proteomes" id="UP000316476"/>
    </source>
</evidence>
<keyword evidence="4" id="KW-0238">DNA-binding</keyword>
<dbReference type="SUPFAM" id="SSF88659">
    <property type="entry name" value="Sigma3 and sigma4 domains of RNA polymerase sigma factors"/>
    <property type="match status" value="1"/>
</dbReference>
<keyword evidence="5" id="KW-0804">Transcription</keyword>
<evidence type="ECO:0000256" key="1">
    <source>
        <dbReference type="ARBA" id="ARBA00010641"/>
    </source>
</evidence>
<evidence type="ECO:0000259" key="6">
    <source>
        <dbReference type="Pfam" id="PF04542"/>
    </source>
</evidence>
<keyword evidence="2" id="KW-0805">Transcription regulation</keyword>
<dbReference type="Gene3D" id="1.10.1740.10">
    <property type="match status" value="1"/>
</dbReference>
<dbReference type="GO" id="GO:0003677">
    <property type="term" value="F:DNA binding"/>
    <property type="evidence" value="ECO:0007669"/>
    <property type="project" value="UniProtKB-KW"/>
</dbReference>
<comment type="caution">
    <text evidence="7">The sequence shown here is derived from an EMBL/GenBank/DDBJ whole genome shotgun (WGS) entry which is preliminary data.</text>
</comment>
<evidence type="ECO:0000256" key="5">
    <source>
        <dbReference type="ARBA" id="ARBA00023163"/>
    </source>
</evidence>
<dbReference type="PANTHER" id="PTHR43133">
    <property type="entry name" value="RNA POLYMERASE ECF-TYPE SIGMA FACTO"/>
    <property type="match status" value="1"/>
</dbReference>
<evidence type="ECO:0000256" key="2">
    <source>
        <dbReference type="ARBA" id="ARBA00023015"/>
    </source>
</evidence>
<dbReference type="PANTHER" id="PTHR43133:SF8">
    <property type="entry name" value="RNA POLYMERASE SIGMA FACTOR HI_1459-RELATED"/>
    <property type="match status" value="1"/>
</dbReference>
<dbReference type="EMBL" id="SJPZ01000001">
    <property type="protein sequence ID" value="TWU67642.1"/>
    <property type="molecule type" value="Genomic_DNA"/>
</dbReference>
<dbReference type="OrthoDB" id="281047at2"/>
<proteinExistence type="inferred from homology"/>
<evidence type="ECO:0000256" key="4">
    <source>
        <dbReference type="ARBA" id="ARBA00023125"/>
    </source>
</evidence>
<dbReference type="NCBIfam" id="TIGR02937">
    <property type="entry name" value="sigma70-ECF"/>
    <property type="match status" value="1"/>
</dbReference>
<gene>
    <name evidence="7" type="primary">cnrH_2</name>
    <name evidence="7" type="ORF">V7x_32180</name>
</gene>
<feature type="domain" description="RNA polymerase sigma-70 region 2" evidence="6">
    <location>
        <begin position="30"/>
        <end position="100"/>
    </location>
</feature>
<dbReference type="RefSeq" id="WP_146414004.1">
    <property type="nucleotide sequence ID" value="NZ_SJPZ01000001.1"/>
</dbReference>
<dbReference type="GO" id="GO:0016987">
    <property type="term" value="F:sigma factor activity"/>
    <property type="evidence" value="ECO:0007669"/>
    <property type="project" value="UniProtKB-KW"/>
</dbReference>
<keyword evidence="3" id="KW-0731">Sigma factor</keyword>
<sequence>MNRGTLQEPSTHPSLLDRARLGDDEGWHTLVQVYGPIVYRWIRRCGVQSADAADVMQDTFLSVAKALPEFDLDRSGATFRGWLWTIARNKLRDRQRADQRAPISLDDAELRWSEQADDNPPSELADDIQSIQKRLLQVLRHSTDPKTWQMFWRTAVEGCDPAIVAKEMCVSRWTVYKARARVLQRLRKELEEFSC</sequence>
<dbReference type="InterPro" id="IPR039425">
    <property type="entry name" value="RNA_pol_sigma-70-like"/>
</dbReference>
<reference evidence="7 8" key="1">
    <citation type="submission" date="2019-02" db="EMBL/GenBank/DDBJ databases">
        <title>Deep-cultivation of Planctomycetes and their phenomic and genomic characterization uncovers novel biology.</title>
        <authorList>
            <person name="Wiegand S."/>
            <person name="Jogler M."/>
            <person name="Boedeker C."/>
            <person name="Pinto D."/>
            <person name="Vollmers J."/>
            <person name="Rivas-Marin E."/>
            <person name="Kohn T."/>
            <person name="Peeters S.H."/>
            <person name="Heuer A."/>
            <person name="Rast P."/>
            <person name="Oberbeckmann S."/>
            <person name="Bunk B."/>
            <person name="Jeske O."/>
            <person name="Meyerdierks A."/>
            <person name="Storesund J.E."/>
            <person name="Kallscheuer N."/>
            <person name="Luecker S."/>
            <person name="Lage O.M."/>
            <person name="Pohl T."/>
            <person name="Merkel B.J."/>
            <person name="Hornburger P."/>
            <person name="Mueller R.-W."/>
            <person name="Bruemmer F."/>
            <person name="Labrenz M."/>
            <person name="Spormann A.M."/>
            <person name="Op Den Camp H."/>
            <person name="Overmann J."/>
            <person name="Amann R."/>
            <person name="Jetten M.S.M."/>
            <person name="Mascher T."/>
            <person name="Medema M.H."/>
            <person name="Devos D.P."/>
            <person name="Kaster A.-K."/>
            <person name="Ovreas L."/>
            <person name="Rohde M."/>
            <person name="Galperin M.Y."/>
            <person name="Jogler C."/>
        </authorList>
    </citation>
    <scope>NUCLEOTIDE SEQUENCE [LARGE SCALE GENOMIC DNA]</scope>
    <source>
        <strain evidence="7 8">V7</strain>
    </source>
</reference>